<dbReference type="AlphaFoldDB" id="A8NVP1"/>
<keyword evidence="1" id="KW-0175">Coiled coil</keyword>
<dbReference type="Proteomes" id="UP000001861">
    <property type="component" value="Unassembled WGS sequence"/>
</dbReference>
<protein>
    <recommendedName>
        <fullName evidence="2">F-box domain-containing protein</fullName>
    </recommendedName>
</protein>
<feature type="domain" description="F-box" evidence="2">
    <location>
        <begin position="85"/>
        <end position="136"/>
    </location>
</feature>
<reference evidence="3 4" key="1">
    <citation type="journal article" date="2010" name="Proc. Natl. Acad. Sci. U.S.A.">
        <title>Insights into evolution of multicellular fungi from the assembled chromosomes of the mushroom Coprinopsis cinerea (Coprinus cinereus).</title>
        <authorList>
            <person name="Stajich J.E."/>
            <person name="Wilke S.K."/>
            <person name="Ahren D."/>
            <person name="Au C.H."/>
            <person name="Birren B.W."/>
            <person name="Borodovsky M."/>
            <person name="Burns C."/>
            <person name="Canback B."/>
            <person name="Casselton L.A."/>
            <person name="Cheng C.K."/>
            <person name="Deng J."/>
            <person name="Dietrich F.S."/>
            <person name="Fargo D.C."/>
            <person name="Farman M.L."/>
            <person name="Gathman A.C."/>
            <person name="Goldberg J."/>
            <person name="Guigo R."/>
            <person name="Hoegger P.J."/>
            <person name="Hooker J.B."/>
            <person name="Huggins A."/>
            <person name="James T.Y."/>
            <person name="Kamada T."/>
            <person name="Kilaru S."/>
            <person name="Kodira C."/>
            <person name="Kues U."/>
            <person name="Kupfer D."/>
            <person name="Kwan H.S."/>
            <person name="Lomsadze A."/>
            <person name="Li W."/>
            <person name="Lilly W.W."/>
            <person name="Ma L.J."/>
            <person name="Mackey A.J."/>
            <person name="Manning G."/>
            <person name="Martin F."/>
            <person name="Muraguchi H."/>
            <person name="Natvig D.O."/>
            <person name="Palmerini H."/>
            <person name="Ramesh M.A."/>
            <person name="Rehmeyer C.J."/>
            <person name="Roe B.A."/>
            <person name="Shenoy N."/>
            <person name="Stanke M."/>
            <person name="Ter-Hovhannisyan V."/>
            <person name="Tunlid A."/>
            <person name="Velagapudi R."/>
            <person name="Vision T.J."/>
            <person name="Zeng Q."/>
            <person name="Zolan M.E."/>
            <person name="Pukkila P.J."/>
        </authorList>
    </citation>
    <scope>NUCLEOTIDE SEQUENCE [LARGE SCALE GENOMIC DNA]</scope>
    <source>
        <strain evidence="4">Okayama-7 / 130 / ATCC MYA-4618 / FGSC 9003</strain>
    </source>
</reference>
<evidence type="ECO:0000259" key="2">
    <source>
        <dbReference type="Pfam" id="PF12937"/>
    </source>
</evidence>
<dbReference type="VEuPathDB" id="FungiDB:CC1G_08080"/>
<dbReference type="EMBL" id="AACS02000004">
    <property type="protein sequence ID" value="EAU85107.1"/>
    <property type="molecule type" value="Genomic_DNA"/>
</dbReference>
<proteinExistence type="predicted"/>
<evidence type="ECO:0000313" key="4">
    <source>
        <dbReference type="Proteomes" id="UP000001861"/>
    </source>
</evidence>
<feature type="coiled-coil region" evidence="1">
    <location>
        <begin position="46"/>
        <end position="73"/>
    </location>
</feature>
<organism evidence="3 4">
    <name type="scientific">Coprinopsis cinerea (strain Okayama-7 / 130 / ATCC MYA-4618 / FGSC 9003)</name>
    <name type="common">Inky cap fungus</name>
    <name type="synonym">Hormographiella aspergillata</name>
    <dbReference type="NCBI Taxonomy" id="240176"/>
    <lineage>
        <taxon>Eukaryota</taxon>
        <taxon>Fungi</taxon>
        <taxon>Dikarya</taxon>
        <taxon>Basidiomycota</taxon>
        <taxon>Agaricomycotina</taxon>
        <taxon>Agaricomycetes</taxon>
        <taxon>Agaricomycetidae</taxon>
        <taxon>Agaricales</taxon>
        <taxon>Agaricineae</taxon>
        <taxon>Psathyrellaceae</taxon>
        <taxon>Coprinopsis</taxon>
    </lineage>
</organism>
<sequence>MARVPQEPLPYQDPAITPYYPSTNNGLPSELIPQCIAHLSKMDGIVATAKKEVFRLQAELDEARRQLQHALDEQASCDSLLAPIRRVPSELLSSIFMIVLDCPRLLSTRDVIQIQYLQLVCRKWHDAVNSTHELWAGLEFDVESPRRAFMTPEEKRALLERWFERAGGCGISLKLGGMHRLGMTGVQETMDEELTLRGLLLRPGRRWKSLSFIYPRSSWIKVLLSALEKEATYSHCSWRELEELDIQFRPSQDARSEEIIQLSRLKNLKRLTLSWMSHPFVAHATLQRLHLKGFRLDHGALVHILALLPSLQELELTSPQYTTRHLPPWRPADEANLAKVSVSKFCLSNTNRPLELFQPNFRLPRMQSCRFVTVSPMLWDRGILSGFFNRSPDLQEIDFTESMVPSDMIAETLSATTTSVKRILVDDFVFIAQMRPPPRSKLNGLEVLVAKRPPSEKVLRCMVDFFQLRKEAMGRGEIVGGVVGLHVAQGWPKFMTTRRDWVKRLEEVGARMVLTPYDG</sequence>
<dbReference type="InParanoid" id="A8NVP1"/>
<evidence type="ECO:0000256" key="1">
    <source>
        <dbReference type="SAM" id="Coils"/>
    </source>
</evidence>
<dbReference type="OrthoDB" id="2934587at2759"/>
<accession>A8NVP1</accession>
<gene>
    <name evidence="3" type="ORF">CC1G_08080</name>
</gene>
<dbReference type="InterPro" id="IPR001810">
    <property type="entry name" value="F-box_dom"/>
</dbReference>
<dbReference type="RefSeq" id="XP_001836695.1">
    <property type="nucleotide sequence ID" value="XM_001836643.1"/>
</dbReference>
<keyword evidence="4" id="KW-1185">Reference proteome</keyword>
<comment type="caution">
    <text evidence="3">The sequence shown here is derived from an EMBL/GenBank/DDBJ whole genome shotgun (WGS) entry which is preliminary data.</text>
</comment>
<dbReference type="Gene3D" id="3.80.10.10">
    <property type="entry name" value="Ribonuclease Inhibitor"/>
    <property type="match status" value="1"/>
</dbReference>
<dbReference type="InterPro" id="IPR032675">
    <property type="entry name" value="LRR_dom_sf"/>
</dbReference>
<dbReference type="Gene3D" id="1.20.1280.50">
    <property type="match status" value="1"/>
</dbReference>
<dbReference type="SUPFAM" id="SSF52047">
    <property type="entry name" value="RNI-like"/>
    <property type="match status" value="1"/>
</dbReference>
<evidence type="ECO:0000313" key="3">
    <source>
        <dbReference type="EMBL" id="EAU85107.1"/>
    </source>
</evidence>
<dbReference type="KEGG" id="cci:CC1G_08080"/>
<dbReference type="GeneID" id="6013246"/>
<name>A8NVP1_COPC7</name>
<dbReference type="Pfam" id="PF12937">
    <property type="entry name" value="F-box-like"/>
    <property type="match status" value="1"/>
</dbReference>